<evidence type="ECO:0000313" key="3">
    <source>
        <dbReference type="Proteomes" id="UP000266906"/>
    </source>
</evidence>
<feature type="region of interest" description="Disordered" evidence="1">
    <location>
        <begin position="96"/>
        <end position="122"/>
    </location>
</feature>
<protein>
    <submittedName>
        <fullName evidence="2">Uncharacterized protein</fullName>
    </submittedName>
</protein>
<name>A0A3N4R1Y8_9ACTN</name>
<evidence type="ECO:0000313" key="2">
    <source>
        <dbReference type="EMBL" id="RPE26586.1"/>
    </source>
</evidence>
<comment type="caution">
    <text evidence="2">The sequence shown here is derived from an EMBL/GenBank/DDBJ whole genome shotgun (WGS) entry which is preliminary data.</text>
</comment>
<dbReference type="AlphaFoldDB" id="A0A3N4R1Y8"/>
<feature type="compositionally biased region" description="Pro residues" evidence="1">
    <location>
        <begin position="1"/>
        <end position="11"/>
    </location>
</feature>
<evidence type="ECO:0000256" key="1">
    <source>
        <dbReference type="SAM" id="MobiDB-lite"/>
    </source>
</evidence>
<proteinExistence type="predicted"/>
<reference evidence="2 3" key="1">
    <citation type="submission" date="2018-11" db="EMBL/GenBank/DDBJ databases">
        <title>Sequencing the genomes of 1000 actinobacteria strains.</title>
        <authorList>
            <person name="Klenk H.-P."/>
        </authorList>
    </citation>
    <scope>NUCLEOTIDE SEQUENCE [LARGE SCALE GENOMIC DNA]</scope>
    <source>
        <strain evidence="2 3">DSM 44781</strain>
    </source>
</reference>
<accession>A0A3N4R1Y8</accession>
<gene>
    <name evidence="2" type="ORF">EDD38_7647</name>
</gene>
<sequence>MSPRPTKPPVGKPDALPAVDERLAVGAKPANRKKRVISPAPDGRPRRQFNTYLPTETLEGLRAISRMEKREHWEVLQAALEDYIAAWKRQQEEKAAAKKGTAIPSGRRGERPVSTPTLTGGGETLLVGNRAAMPLGTETVDWQTFNTLATVDVLVQVERVRTRDRVEIREVARRAVDRYVAAWSQRNPGIL</sequence>
<dbReference type="Proteomes" id="UP000266906">
    <property type="component" value="Unassembled WGS sequence"/>
</dbReference>
<organism evidence="2 3">
    <name type="scientific">Kitasatospora cineracea</name>
    <dbReference type="NCBI Taxonomy" id="88074"/>
    <lineage>
        <taxon>Bacteria</taxon>
        <taxon>Bacillati</taxon>
        <taxon>Actinomycetota</taxon>
        <taxon>Actinomycetes</taxon>
        <taxon>Kitasatosporales</taxon>
        <taxon>Streptomycetaceae</taxon>
        <taxon>Kitasatospora</taxon>
    </lineage>
</organism>
<feature type="region of interest" description="Disordered" evidence="1">
    <location>
        <begin position="1"/>
        <end position="49"/>
    </location>
</feature>
<dbReference type="RefSeq" id="WP_123821761.1">
    <property type="nucleotide sequence ID" value="NZ_RKQG01000006.1"/>
</dbReference>
<keyword evidence="3" id="KW-1185">Reference proteome</keyword>
<dbReference type="EMBL" id="RKQG01000006">
    <property type="protein sequence ID" value="RPE26586.1"/>
    <property type="molecule type" value="Genomic_DNA"/>
</dbReference>